<protein>
    <submittedName>
        <fullName evidence="1">Uncharacterized protein</fullName>
    </submittedName>
</protein>
<name>X1RDJ1_9ZZZZ</name>
<dbReference type="AlphaFoldDB" id="X1RDJ1"/>
<gene>
    <name evidence="1" type="ORF">S12H4_25952</name>
</gene>
<organism evidence="1">
    <name type="scientific">marine sediment metagenome</name>
    <dbReference type="NCBI Taxonomy" id="412755"/>
    <lineage>
        <taxon>unclassified sequences</taxon>
        <taxon>metagenomes</taxon>
        <taxon>ecological metagenomes</taxon>
    </lineage>
</organism>
<sequence>MAKKGKVRFSKEQAERLLPKMLRHLTLEAIECMMLLDTHKPSSRIIESKLLSLKGYANIITKLGYTIWRETQNEEEAT</sequence>
<dbReference type="EMBL" id="BARW01014677">
    <property type="protein sequence ID" value="GAI78638.1"/>
    <property type="molecule type" value="Genomic_DNA"/>
</dbReference>
<reference evidence="1" key="1">
    <citation type="journal article" date="2014" name="Front. Microbiol.">
        <title>High frequency of phylogenetically diverse reductive dehalogenase-homologous genes in deep subseafloor sedimentary metagenomes.</title>
        <authorList>
            <person name="Kawai M."/>
            <person name="Futagami T."/>
            <person name="Toyoda A."/>
            <person name="Takaki Y."/>
            <person name="Nishi S."/>
            <person name="Hori S."/>
            <person name="Arai W."/>
            <person name="Tsubouchi T."/>
            <person name="Morono Y."/>
            <person name="Uchiyama I."/>
            <person name="Ito T."/>
            <person name="Fujiyama A."/>
            <person name="Inagaki F."/>
            <person name="Takami H."/>
        </authorList>
    </citation>
    <scope>NUCLEOTIDE SEQUENCE</scope>
    <source>
        <strain evidence="1">Expedition CK06-06</strain>
    </source>
</reference>
<proteinExistence type="predicted"/>
<comment type="caution">
    <text evidence="1">The sequence shown here is derived from an EMBL/GenBank/DDBJ whole genome shotgun (WGS) entry which is preliminary data.</text>
</comment>
<accession>X1RDJ1</accession>
<evidence type="ECO:0000313" key="1">
    <source>
        <dbReference type="EMBL" id="GAI78638.1"/>
    </source>
</evidence>